<dbReference type="Proteomes" id="UP001319080">
    <property type="component" value="Unassembled WGS sequence"/>
</dbReference>
<feature type="domain" description="Putative auto-transporter adhesin head GIN" evidence="2">
    <location>
        <begin position="34"/>
        <end position="230"/>
    </location>
</feature>
<evidence type="ECO:0000313" key="4">
    <source>
        <dbReference type="Proteomes" id="UP001319080"/>
    </source>
</evidence>
<organism evidence="3 4">
    <name type="scientific">Dawidia cretensis</name>
    <dbReference type="NCBI Taxonomy" id="2782350"/>
    <lineage>
        <taxon>Bacteria</taxon>
        <taxon>Pseudomonadati</taxon>
        <taxon>Bacteroidota</taxon>
        <taxon>Cytophagia</taxon>
        <taxon>Cytophagales</taxon>
        <taxon>Chryseotaleaceae</taxon>
        <taxon>Dawidia</taxon>
    </lineage>
</organism>
<dbReference type="Pfam" id="PF10988">
    <property type="entry name" value="DUF2807"/>
    <property type="match status" value="1"/>
</dbReference>
<proteinExistence type="predicted"/>
<protein>
    <submittedName>
        <fullName evidence="3">DUF2807 domain-containing protein</fullName>
    </submittedName>
</protein>
<name>A0AAP2E340_9BACT</name>
<sequence length="249" mass="28472">MKILTRVSLPLLLAGALALPAAAQEEIQKDLHSFNKVIASPKVNLILEEGDHESIRLVYRGVSADKINIREHGRTLHIYLDDAKITEKMDRVRRHNKHSYYRDATITAYVTYRSLRHIEIRGAQELTCKSPLHADKLVLKAYGQNEIRFASIETRDLRTSLYGENDLKVRGGRVEFQKYRLFGDNKIDTQPLRSYSTTTNIYGESKVKVSAQDELRINSFGEARVTYDGTAEVSKGLMFGHTEIHHLKY</sequence>
<dbReference type="EMBL" id="JAHESE010000024">
    <property type="protein sequence ID" value="MBT1710659.1"/>
    <property type="molecule type" value="Genomic_DNA"/>
</dbReference>
<feature type="signal peptide" evidence="1">
    <location>
        <begin position="1"/>
        <end position="23"/>
    </location>
</feature>
<dbReference type="Gene3D" id="2.160.20.120">
    <property type="match status" value="1"/>
</dbReference>
<keyword evidence="4" id="KW-1185">Reference proteome</keyword>
<evidence type="ECO:0000259" key="2">
    <source>
        <dbReference type="Pfam" id="PF10988"/>
    </source>
</evidence>
<gene>
    <name evidence="3" type="ORF">KK062_20630</name>
</gene>
<feature type="chain" id="PRO_5042874375" evidence="1">
    <location>
        <begin position="24"/>
        <end position="249"/>
    </location>
</feature>
<comment type="caution">
    <text evidence="3">The sequence shown here is derived from an EMBL/GenBank/DDBJ whole genome shotgun (WGS) entry which is preliminary data.</text>
</comment>
<dbReference type="InterPro" id="IPR021255">
    <property type="entry name" value="DUF2807"/>
</dbReference>
<reference evidence="3 4" key="1">
    <citation type="submission" date="2021-05" db="EMBL/GenBank/DDBJ databases">
        <title>A Polyphasic approach of four new species of the genus Ohtaekwangia: Ohtaekwangia histidinii sp. nov., Ohtaekwangia cretensis sp. nov., Ohtaekwangia indiensis sp. nov., Ohtaekwangia reichenbachii sp. nov. from diverse environment.</title>
        <authorList>
            <person name="Octaviana S."/>
        </authorList>
    </citation>
    <scope>NUCLEOTIDE SEQUENCE [LARGE SCALE GENOMIC DNA]</scope>
    <source>
        <strain evidence="3 4">PWU5</strain>
    </source>
</reference>
<evidence type="ECO:0000313" key="3">
    <source>
        <dbReference type="EMBL" id="MBT1710659.1"/>
    </source>
</evidence>
<dbReference type="RefSeq" id="WP_254086234.1">
    <property type="nucleotide sequence ID" value="NZ_JAHESE010000024.1"/>
</dbReference>
<keyword evidence="1" id="KW-0732">Signal</keyword>
<dbReference type="AlphaFoldDB" id="A0AAP2E340"/>
<accession>A0AAP2E340</accession>
<evidence type="ECO:0000256" key="1">
    <source>
        <dbReference type="SAM" id="SignalP"/>
    </source>
</evidence>